<comment type="subcellular location">
    <subcellularLocation>
        <location evidence="1">Endosome</location>
    </subcellularLocation>
</comment>
<dbReference type="Gene3D" id="6.10.140.820">
    <property type="match status" value="1"/>
</dbReference>
<evidence type="ECO:0000256" key="4">
    <source>
        <dbReference type="ARBA" id="ARBA00022927"/>
    </source>
</evidence>
<evidence type="ECO:0000256" key="1">
    <source>
        <dbReference type="ARBA" id="ARBA00004177"/>
    </source>
</evidence>
<keyword evidence="3" id="KW-0967">Endosome</keyword>
<keyword evidence="9" id="KW-1185">Reference proteome</keyword>
<dbReference type="GO" id="GO:0006886">
    <property type="term" value="P:intracellular protein transport"/>
    <property type="evidence" value="ECO:0007669"/>
    <property type="project" value="UniProtKB-ARBA"/>
</dbReference>
<dbReference type="OrthoDB" id="306304at2759"/>
<name>A0A1U7LNJ2_NEOID</name>
<evidence type="ECO:0000256" key="3">
    <source>
        <dbReference type="ARBA" id="ARBA00022753"/>
    </source>
</evidence>
<dbReference type="AlphaFoldDB" id="A0A1U7LNJ2"/>
<dbReference type="Pfam" id="PF09454">
    <property type="entry name" value="Vps23_core"/>
    <property type="match status" value="1"/>
</dbReference>
<dbReference type="EMBL" id="LXFE01000976">
    <property type="protein sequence ID" value="OLL24112.1"/>
    <property type="molecule type" value="Genomic_DNA"/>
</dbReference>
<sequence>MNLASIFGKEPPLYAQSSMEKLENRHQSTSLEEGSYRMDNQSTTINDDTPMVPHAHHRISNGTPIPLSFSVQDSNQGLCSPPPSQSIQTRQSPPPIPPAPHRQPRALKNRPPPYQHNNSPIPELLPQRASSSLPHRPELTQVADTSQNAQVRSWLQDISIQSPSFVSQDIIDEQTPSPADVAPPPKPPNPERTILLKEVADRVNSRADSLCRDLQDSISEAKRYADAIAVQQLILDREVSELNRIDQLCDKNMNIFHDRIQQTDEVIKECENREWPDIDQVLVAQTVVYNQLYNLVAEDLAIEDLLYILAKGLDRERIELDVFMKFTRNLAREQFMKKALIKKICESTGLDM</sequence>
<comment type="caution">
    <text evidence="8">The sequence shown here is derived from an EMBL/GenBank/DDBJ whole genome shotgun (WGS) entry which is preliminary data.</text>
</comment>
<dbReference type="Proteomes" id="UP000186594">
    <property type="component" value="Unassembled WGS sequence"/>
</dbReference>
<dbReference type="GO" id="GO:0000813">
    <property type="term" value="C:ESCRT I complex"/>
    <property type="evidence" value="ECO:0007669"/>
    <property type="project" value="TreeGrafter"/>
</dbReference>
<dbReference type="OMA" id="ECENREW"/>
<feature type="compositionally biased region" description="Pro residues" evidence="6">
    <location>
        <begin position="92"/>
        <end position="101"/>
    </location>
</feature>
<evidence type="ECO:0000259" key="7">
    <source>
        <dbReference type="PROSITE" id="PS51312"/>
    </source>
</evidence>
<dbReference type="PANTHER" id="PTHR23306:SF3">
    <property type="entry name" value="TUMOR SUPPRESSOR PROTEIN 101"/>
    <property type="match status" value="1"/>
</dbReference>
<dbReference type="InterPro" id="IPR052070">
    <property type="entry name" value="ESCRT-I_UEV_domain"/>
</dbReference>
<dbReference type="InterPro" id="IPR017916">
    <property type="entry name" value="SB_dom"/>
</dbReference>
<keyword evidence="4 5" id="KW-0653">Protein transport</keyword>
<evidence type="ECO:0000313" key="8">
    <source>
        <dbReference type="EMBL" id="OLL24112.1"/>
    </source>
</evidence>
<keyword evidence="2 5" id="KW-0813">Transport</keyword>
<reference evidence="8 9" key="1">
    <citation type="submission" date="2016-04" db="EMBL/GenBank/DDBJ databases">
        <title>Evolutionary innovation and constraint leading to complex multicellularity in the Ascomycota.</title>
        <authorList>
            <person name="Cisse O."/>
            <person name="Nguyen A."/>
            <person name="Hewitt D.A."/>
            <person name="Jedd G."/>
            <person name="Stajich J.E."/>
        </authorList>
    </citation>
    <scope>NUCLEOTIDE SEQUENCE [LARGE SCALE GENOMIC DNA]</scope>
    <source>
        <strain evidence="8 9">DAH-3</strain>
    </source>
</reference>
<feature type="domain" description="SB" evidence="7">
    <location>
        <begin position="286"/>
        <end position="352"/>
    </location>
</feature>
<evidence type="ECO:0000313" key="9">
    <source>
        <dbReference type="Proteomes" id="UP000186594"/>
    </source>
</evidence>
<feature type="compositionally biased region" description="Polar residues" evidence="6">
    <location>
        <begin position="27"/>
        <end position="47"/>
    </location>
</feature>
<feature type="region of interest" description="Disordered" evidence="6">
    <location>
        <begin position="1"/>
        <end position="133"/>
    </location>
</feature>
<dbReference type="PROSITE" id="PS51312">
    <property type="entry name" value="SB"/>
    <property type="match status" value="1"/>
</dbReference>
<gene>
    <name evidence="8" type="ORF">NEOLI_000356</name>
</gene>
<evidence type="ECO:0000256" key="5">
    <source>
        <dbReference type="PROSITE-ProRule" id="PRU00644"/>
    </source>
</evidence>
<organism evidence="8 9">
    <name type="scientific">Neolecta irregularis (strain DAH-3)</name>
    <dbReference type="NCBI Taxonomy" id="1198029"/>
    <lineage>
        <taxon>Eukaryota</taxon>
        <taxon>Fungi</taxon>
        <taxon>Dikarya</taxon>
        <taxon>Ascomycota</taxon>
        <taxon>Taphrinomycotina</taxon>
        <taxon>Neolectales</taxon>
        <taxon>Neolectaceae</taxon>
        <taxon>Neolecta</taxon>
    </lineage>
</organism>
<dbReference type="GO" id="GO:0043162">
    <property type="term" value="P:ubiquitin-dependent protein catabolic process via the multivesicular body sorting pathway"/>
    <property type="evidence" value="ECO:0007669"/>
    <property type="project" value="UniProtKB-ARBA"/>
</dbReference>
<dbReference type="GO" id="GO:0072666">
    <property type="term" value="P:establishment of protein localization to vacuole"/>
    <property type="evidence" value="ECO:0007669"/>
    <property type="project" value="UniProtKB-ARBA"/>
</dbReference>
<dbReference type="PANTHER" id="PTHR23306">
    <property type="entry name" value="TUMOR SUSCEPTIBILITY GENE 101 PROTEIN-RELATED"/>
    <property type="match status" value="1"/>
</dbReference>
<protein>
    <submittedName>
        <fullName evidence="8">Tumor susceptibility gene 101 protein</fullName>
    </submittedName>
</protein>
<feature type="compositionally biased region" description="Polar residues" evidence="6">
    <location>
        <begin position="69"/>
        <end position="78"/>
    </location>
</feature>
<dbReference type="InterPro" id="IPR037202">
    <property type="entry name" value="ESCRT_assembly_dom"/>
</dbReference>
<dbReference type="SUPFAM" id="SSF140111">
    <property type="entry name" value="Endosomal sorting complex assembly domain"/>
    <property type="match status" value="1"/>
</dbReference>
<evidence type="ECO:0000256" key="2">
    <source>
        <dbReference type="ARBA" id="ARBA00022448"/>
    </source>
</evidence>
<evidence type="ECO:0000256" key="6">
    <source>
        <dbReference type="SAM" id="MobiDB-lite"/>
    </source>
</evidence>
<dbReference type="GO" id="GO:0043130">
    <property type="term" value="F:ubiquitin binding"/>
    <property type="evidence" value="ECO:0007669"/>
    <property type="project" value="TreeGrafter"/>
</dbReference>
<proteinExistence type="predicted"/>
<dbReference type="STRING" id="1198029.A0A1U7LNJ2"/>
<accession>A0A1U7LNJ2</accession>